<proteinExistence type="predicted"/>
<evidence type="ECO:0000313" key="1">
    <source>
        <dbReference type="EMBL" id="CNH80792.1"/>
    </source>
</evidence>
<dbReference type="RefSeq" id="WP_049613091.1">
    <property type="nucleotide sequence ID" value="NZ_CQAZ01000017.1"/>
</dbReference>
<accession>A0A0T9PT05</accession>
<gene>
    <name evidence="1" type="ORF">ERS008529_02174</name>
</gene>
<organism evidence="1 2">
    <name type="scientific">Yersinia pekkanenii</name>
    <dbReference type="NCBI Taxonomy" id="1288385"/>
    <lineage>
        <taxon>Bacteria</taxon>
        <taxon>Pseudomonadati</taxon>
        <taxon>Pseudomonadota</taxon>
        <taxon>Gammaproteobacteria</taxon>
        <taxon>Enterobacterales</taxon>
        <taxon>Yersiniaceae</taxon>
        <taxon>Yersinia</taxon>
    </lineage>
</organism>
<dbReference type="Proteomes" id="UP000045840">
    <property type="component" value="Unassembled WGS sequence"/>
</dbReference>
<reference evidence="2" key="1">
    <citation type="submission" date="2015-03" db="EMBL/GenBank/DDBJ databases">
        <authorList>
            <consortium name="Pathogen Informatics"/>
        </authorList>
    </citation>
    <scope>NUCLEOTIDE SEQUENCE [LARGE SCALE GENOMIC DNA]</scope>
    <source>
        <strain evidence="2">A125KOH2</strain>
    </source>
</reference>
<protein>
    <submittedName>
        <fullName evidence="1">Uncharacterized protein</fullName>
    </submittedName>
</protein>
<dbReference type="EMBL" id="CQAZ01000017">
    <property type="protein sequence ID" value="CNH80792.1"/>
    <property type="molecule type" value="Genomic_DNA"/>
</dbReference>
<sequence length="748" mass="80195">MAANNQSLVFSIFGDTTQLTQGLNNANKSLQTFGQQTGGVVGDLTSRFGGLAANAGSLSTGLMGVASVGAMAITALGGLALASNAYVRELNQISTTSGVSIEMLQQLEKAFYGTGLSMEKFGNINTQVIDKLGEAYSTGGGVAANLQSYGIELQQYNKYLNQTDGGLKAVVHTYYEMARAGKNASEIKNVMESLAGDSSILVSTLKQHSSEQDALNYIQSQNITLTNESAEKYKEFDAQLNTLTGTTKLLMAEGLTPLIGGINALVASVTERPKEMGFFNELNDRIRESTGSLQDMIDIWQQLRNAGNLNYMGGGFQTGAMDNGTKDPVQESINSVRQKAIDLKTDLANAIAEATAPKGGWVDPNKIESDMKAAAAKAEAIAKAMAAKRLQAENTLTQTMAQISNSAASLKIKQFNYQQDQIEKKLRESAATLQLSEQQTSEYLQQQYQSRSSSFKSMIDSMIQESDPKKLQENLAAIGDKLNPEQLGLVKKAQDERIGLNQPNADNPFDSRNNEVALNQLQAQQNEELIINNQLYAAKLQSLDEYEKRKSEIQLFYAQKTVALEANSHSAQLTMISTAAGDMGIIMEGAFGKSSGIAQAAFAVQKGIAVANAIINIQAGISKAIALGFPQNLPVIASTIAQGASIVSTIQGTQIEGQAHSGIDSIPTDNSTWVLKAGERVVQPEANRDLTSFLSTTQNGESTGEITIQAPLILQGGGDISSQRFTEMCKQHADVILQAVRQSQQRNS</sequence>
<evidence type="ECO:0000313" key="2">
    <source>
        <dbReference type="Proteomes" id="UP000045840"/>
    </source>
</evidence>
<dbReference type="AlphaFoldDB" id="A0A0T9PT05"/>
<name>A0A0T9PT05_9GAMM</name>